<dbReference type="InterPro" id="IPR013020">
    <property type="entry name" value="Rad3/Chl1-like"/>
</dbReference>
<keyword evidence="12 16" id="KW-0234">DNA repair</keyword>
<dbReference type="AlphaFoldDB" id="A0A8C4SDN4"/>
<dbReference type="EC" id="5.6.2.-" evidence="16"/>
<dbReference type="PANTHER" id="PTHR11472:SF34">
    <property type="entry name" value="REGULATOR OF TELOMERE ELONGATION HELICASE 1"/>
    <property type="match status" value="1"/>
</dbReference>
<proteinExistence type="inferred from homology"/>
<keyword evidence="14 16" id="KW-0539">Nucleus</keyword>
<evidence type="ECO:0000313" key="18">
    <source>
        <dbReference type="Ensembl" id="ENSECRP00000015415.1"/>
    </source>
</evidence>
<feature type="domain" description="Helicase ATP-binding" evidence="17">
    <location>
        <begin position="7"/>
        <end position="297"/>
    </location>
</feature>
<evidence type="ECO:0000256" key="13">
    <source>
        <dbReference type="ARBA" id="ARBA00023235"/>
    </source>
</evidence>
<evidence type="ECO:0000256" key="2">
    <source>
        <dbReference type="ARBA" id="ARBA00022485"/>
    </source>
</evidence>
<dbReference type="CDD" id="cd13932">
    <property type="entry name" value="HN_RTEL1"/>
    <property type="match status" value="2"/>
</dbReference>
<keyword evidence="9 16" id="KW-0408">Iron</keyword>
<comment type="catalytic activity">
    <reaction evidence="15 16">
        <text>ATP + H2O = ADP + phosphate + H(+)</text>
        <dbReference type="Rhea" id="RHEA:13065"/>
        <dbReference type="ChEBI" id="CHEBI:15377"/>
        <dbReference type="ChEBI" id="CHEBI:15378"/>
        <dbReference type="ChEBI" id="CHEBI:30616"/>
        <dbReference type="ChEBI" id="CHEBI:43474"/>
        <dbReference type="ChEBI" id="CHEBI:456216"/>
    </reaction>
</comment>
<comment type="function">
    <text evidence="16">A probable ATP-dependent DNA helicase implicated in telomere-length regulation, DNA repair and the maintenance of genomic stability. Acts as an anti-recombinase to counteract toxic recombination and limit crossover during meiosis. Regulates meiotic recombination and crossover homeostasis by physically dissociating strand invasion events and thereby promotes noncrossover repair by meiotic synthesis dependent strand annealing (SDSA) as well as disassembly of D loop recombination intermediates. Also disassembles T loops and prevents telomere fragility by counteracting telomeric G4-DNA structures, which together ensure the dynamics and stability of the telomere.</text>
</comment>
<keyword evidence="7 16" id="KW-0347">Helicase</keyword>
<evidence type="ECO:0000259" key="17">
    <source>
        <dbReference type="PROSITE" id="PS51193"/>
    </source>
</evidence>
<keyword evidence="5 16" id="KW-0227">DNA damage</keyword>
<evidence type="ECO:0000256" key="3">
    <source>
        <dbReference type="ARBA" id="ARBA00022723"/>
    </source>
</evidence>
<dbReference type="GO" id="GO:0070182">
    <property type="term" value="F:DNA polymerase binding"/>
    <property type="evidence" value="ECO:0007669"/>
    <property type="project" value="TreeGrafter"/>
</dbReference>
<dbReference type="PROSITE" id="PS51193">
    <property type="entry name" value="HELICASE_ATP_BIND_2"/>
    <property type="match status" value="1"/>
</dbReference>
<dbReference type="Gene3D" id="3.40.50.300">
    <property type="entry name" value="P-loop containing nucleotide triphosphate hydrolases"/>
    <property type="match status" value="2"/>
</dbReference>
<dbReference type="CDD" id="cd18788">
    <property type="entry name" value="SF2_C_XPD"/>
    <property type="match status" value="1"/>
</dbReference>
<dbReference type="FunFam" id="3.40.50.300:FF:000691">
    <property type="entry name" value="Regulator of telomere elongation helicase 1"/>
    <property type="match status" value="1"/>
</dbReference>
<dbReference type="InterPro" id="IPR049909">
    <property type="entry name" value="Rtel1_HHD"/>
</dbReference>
<dbReference type="GO" id="GO:0090657">
    <property type="term" value="P:telomeric loop disassembly"/>
    <property type="evidence" value="ECO:0007669"/>
    <property type="project" value="TreeGrafter"/>
</dbReference>
<dbReference type="Ensembl" id="ENSECRT00000015658.1">
    <property type="protein sequence ID" value="ENSECRP00000015388.1"/>
    <property type="gene ID" value="ENSECRG00000010241.1"/>
</dbReference>
<evidence type="ECO:0000256" key="12">
    <source>
        <dbReference type="ARBA" id="ARBA00023204"/>
    </source>
</evidence>
<reference evidence="18" key="2">
    <citation type="submission" date="2025-05" db="UniProtKB">
        <authorList>
            <consortium name="Ensembl"/>
        </authorList>
    </citation>
    <scope>IDENTIFICATION</scope>
</reference>
<evidence type="ECO:0000256" key="9">
    <source>
        <dbReference type="ARBA" id="ARBA00023004"/>
    </source>
</evidence>
<reference evidence="18" key="1">
    <citation type="submission" date="2021-06" db="EMBL/GenBank/DDBJ databases">
        <authorList>
            <consortium name="Wellcome Sanger Institute Data Sharing"/>
        </authorList>
    </citation>
    <scope>NUCLEOTIDE SEQUENCE [LARGE SCALE GENOMIC DNA]</scope>
</reference>
<evidence type="ECO:0000256" key="15">
    <source>
        <dbReference type="ARBA" id="ARBA00049360"/>
    </source>
</evidence>
<dbReference type="Pfam" id="PF23109">
    <property type="entry name" value="ARCH_RTEL1"/>
    <property type="match status" value="1"/>
</dbReference>
<evidence type="ECO:0000256" key="14">
    <source>
        <dbReference type="ARBA" id="ARBA00023242"/>
    </source>
</evidence>
<evidence type="ECO:0000256" key="10">
    <source>
        <dbReference type="ARBA" id="ARBA00023014"/>
    </source>
</evidence>
<keyword evidence="8 16" id="KW-0067">ATP-binding</keyword>
<dbReference type="InterPro" id="IPR030845">
    <property type="entry name" value="RTEL1"/>
</dbReference>
<keyword evidence="10 16" id="KW-0411">Iron-sulfur</keyword>
<dbReference type="SMART" id="SM00488">
    <property type="entry name" value="DEXDc2"/>
    <property type="match status" value="1"/>
</dbReference>
<evidence type="ECO:0000313" key="19">
    <source>
        <dbReference type="Proteomes" id="UP000694620"/>
    </source>
</evidence>
<dbReference type="InterPro" id="IPR006554">
    <property type="entry name" value="Helicase-like_DEXD_c2"/>
</dbReference>
<evidence type="ECO:0000256" key="8">
    <source>
        <dbReference type="ARBA" id="ARBA00022840"/>
    </source>
</evidence>
<dbReference type="Ensembl" id="ENSECRT00000015631.1">
    <property type="protein sequence ID" value="ENSECRP00000015361.1"/>
    <property type="gene ID" value="ENSECRG00000010241.1"/>
</dbReference>
<dbReference type="HAMAP" id="MF_03065">
    <property type="entry name" value="RTEL1"/>
    <property type="match status" value="1"/>
</dbReference>
<gene>
    <name evidence="16 18" type="primary">RTEL1</name>
</gene>
<comment type="subcellular location">
    <subcellularLocation>
        <location evidence="1 16">Nucleus</location>
    </subcellularLocation>
</comment>
<keyword evidence="4 16" id="KW-0547">Nucleotide-binding</keyword>
<evidence type="ECO:0000256" key="4">
    <source>
        <dbReference type="ARBA" id="ARBA00022741"/>
    </source>
</evidence>
<dbReference type="GO" id="GO:0006281">
    <property type="term" value="P:DNA repair"/>
    <property type="evidence" value="ECO:0007669"/>
    <property type="project" value="UniProtKB-UniRule"/>
</dbReference>
<feature type="binding site" evidence="16">
    <location>
        <position position="172"/>
    </location>
    <ligand>
        <name>[4Fe-4S] cluster</name>
        <dbReference type="ChEBI" id="CHEBI:49883"/>
    </ligand>
</feature>
<comment type="caution">
    <text evidence="16">Lacks conserved residue(s) required for the propagation of feature annotation.</text>
</comment>
<dbReference type="GO" id="GO:0003678">
    <property type="term" value="F:DNA helicase activity"/>
    <property type="evidence" value="ECO:0007669"/>
    <property type="project" value="UniProtKB-UniRule"/>
</dbReference>
<keyword evidence="11 16" id="KW-0238">DNA-binding</keyword>
<dbReference type="Pfam" id="PF23116">
    <property type="entry name" value="HHD_RTEL1"/>
    <property type="match status" value="2"/>
</dbReference>
<dbReference type="GO" id="GO:0006310">
    <property type="term" value="P:DNA recombination"/>
    <property type="evidence" value="ECO:0007669"/>
    <property type="project" value="InterPro"/>
</dbReference>
<dbReference type="InterPro" id="IPR014013">
    <property type="entry name" value="Helic_SF1/SF2_ATP-bd_DinG/Rad3"/>
</dbReference>
<dbReference type="GO" id="GO:0005634">
    <property type="term" value="C:nucleus"/>
    <property type="evidence" value="ECO:0007669"/>
    <property type="project" value="UniProtKB-SubCell"/>
</dbReference>
<dbReference type="Proteomes" id="UP000694620">
    <property type="component" value="Chromosome 10"/>
</dbReference>
<dbReference type="GeneTree" id="ENSGT00950000182970"/>
<dbReference type="GO" id="GO:0010569">
    <property type="term" value="P:regulation of double-strand break repair via homologous recombination"/>
    <property type="evidence" value="ECO:0007669"/>
    <property type="project" value="UniProtKB-UniRule"/>
</dbReference>
<dbReference type="GO" id="GO:0003677">
    <property type="term" value="F:DNA binding"/>
    <property type="evidence" value="ECO:0007669"/>
    <property type="project" value="UniProtKB-UniRule"/>
</dbReference>
<feature type="binding site" evidence="16">
    <location>
        <position position="163"/>
    </location>
    <ligand>
        <name>[4Fe-4S] cluster</name>
        <dbReference type="ChEBI" id="CHEBI:49883"/>
    </ligand>
</feature>
<dbReference type="Gene3D" id="1.20.1160.20">
    <property type="match status" value="2"/>
</dbReference>
<feature type="binding site" evidence="16">
    <location>
        <position position="207"/>
    </location>
    <ligand>
        <name>[4Fe-4S] cluster</name>
        <dbReference type="ChEBI" id="CHEBI:49883"/>
    </ligand>
</feature>
<keyword evidence="2 16" id="KW-0004">4Fe-4S</keyword>
<dbReference type="InterPro" id="IPR006555">
    <property type="entry name" value="ATP-dep_Helicase_C"/>
</dbReference>
<dbReference type="PANTHER" id="PTHR11472">
    <property type="entry name" value="DNA REPAIR DEAD HELICASE RAD3/XP-D SUBFAMILY MEMBER"/>
    <property type="match status" value="1"/>
</dbReference>
<evidence type="ECO:0000256" key="16">
    <source>
        <dbReference type="HAMAP-Rule" id="MF_03065"/>
    </source>
</evidence>
<dbReference type="InterPro" id="IPR027417">
    <property type="entry name" value="P-loop_NTPase"/>
</dbReference>
<keyword evidence="6 16" id="KW-0378">Hydrolase</keyword>
<dbReference type="CDD" id="cd17970">
    <property type="entry name" value="DEAHc_FancJ"/>
    <property type="match status" value="1"/>
</dbReference>
<dbReference type="GO" id="GO:0045910">
    <property type="term" value="P:negative regulation of DNA recombination"/>
    <property type="evidence" value="ECO:0007669"/>
    <property type="project" value="TreeGrafter"/>
</dbReference>
<dbReference type="InterPro" id="IPR057498">
    <property type="entry name" value="Rtel1_ARCH"/>
</dbReference>
<dbReference type="GO" id="GO:0046872">
    <property type="term" value="F:metal ion binding"/>
    <property type="evidence" value="ECO:0007669"/>
    <property type="project" value="UniProtKB-UniRule"/>
</dbReference>
<evidence type="ECO:0000256" key="6">
    <source>
        <dbReference type="ARBA" id="ARBA00022801"/>
    </source>
</evidence>
<keyword evidence="13 16" id="KW-0413">Isomerase</keyword>
<evidence type="ECO:0000256" key="11">
    <source>
        <dbReference type="ARBA" id="ARBA00023125"/>
    </source>
</evidence>
<evidence type="ECO:0000256" key="5">
    <source>
        <dbReference type="ARBA" id="ARBA00022763"/>
    </source>
</evidence>
<keyword evidence="19" id="KW-1185">Reference proteome</keyword>
<dbReference type="FunFam" id="3.40.50.300:FF:000431">
    <property type="entry name" value="Regulator of telomere elongation helicase 1"/>
    <property type="match status" value="1"/>
</dbReference>
<dbReference type="GO" id="GO:0016818">
    <property type="term" value="F:hydrolase activity, acting on acid anhydrides, in phosphorus-containing anhydrides"/>
    <property type="evidence" value="ECO:0007669"/>
    <property type="project" value="InterPro"/>
</dbReference>
<evidence type="ECO:0000256" key="7">
    <source>
        <dbReference type="ARBA" id="ARBA00022806"/>
    </source>
</evidence>
<accession>A0A8C4SDN4</accession>
<dbReference type="InterPro" id="IPR045028">
    <property type="entry name" value="DinG/Rad3-like"/>
</dbReference>
<feature type="binding site" evidence="16">
    <location>
        <position position="145"/>
    </location>
    <ligand>
        <name>[4Fe-4S] cluster</name>
        <dbReference type="ChEBI" id="CHEBI:49883"/>
    </ligand>
</feature>
<dbReference type="Pfam" id="PF13307">
    <property type="entry name" value="Helicase_C_2"/>
    <property type="match status" value="1"/>
</dbReference>
<evidence type="ECO:0000256" key="1">
    <source>
        <dbReference type="ARBA" id="ARBA00004123"/>
    </source>
</evidence>
<protein>
    <recommendedName>
        <fullName evidence="16">Regulator of telomere elongation helicase 1</fullName>
        <ecNumber evidence="16">5.6.2.-</ecNumber>
    </recommendedName>
</protein>
<dbReference type="NCBIfam" id="TIGR00604">
    <property type="entry name" value="rad3"/>
    <property type="match status" value="1"/>
</dbReference>
<name>A0A8C4SDN4_ERPCA</name>
<dbReference type="GO" id="GO:1904430">
    <property type="term" value="P:negative regulation of t-circle formation"/>
    <property type="evidence" value="ECO:0007669"/>
    <property type="project" value="TreeGrafter"/>
</dbReference>
<dbReference type="SUPFAM" id="SSF52540">
    <property type="entry name" value="P-loop containing nucleoside triphosphate hydrolases"/>
    <property type="match status" value="2"/>
</dbReference>
<sequence length="1168" mass="132056">MPLIDVRGVSVNFPFTPYKCQEDYMSKVMECLQKEVNGILESPTGTGKTLCLLCSTLAWREHFKDSISARKIAERMDGVEMFPNRPMASWGKADKEGDTPAYYTDIPKIIYASRTHSQLTQVISELKNTSYRPKVCVLGSREQLCIHPEVMKQESNHVKVHMCRAKMTSRSCLYYNNVEEKSTDKELTNTILDVEDLVKNGNKHRVCPYYLSRSLKQQAEIIFMPYNYLLDPKSRKAHNIELKGTVVIFDEAHNVEKMCEESASCDLTPYDLATAIDAVNQVLTLQASTAEKSGLSEDFNIETTNPGLKMDVADIAKIKRILLNLEVAIDSIELPSNGAGLTKPGSYIFELFKQAQLTFETKTAVLDALEQIMGHFAERNSVFTNTSGLQKLSDIIQIVFSRDPPEGMSSFAAEQNIAKHYKVHIHSDTNIQKKKQRTDPWSSTTSTKQGKILSYWCFSPGYTMHELVSQGVRSIILTSGTLSPLSSFTAEMQISFPVLLENPHVIDKHQIFVGIIPKGPDGVQLSSAFDKRFSPDYMASLGNTVVNIGRVVPHGLLVFFPSYTVMDKTIEFWRENGCTNRIEDVKPMFIEPKGKGSFNEVINGYYTKVNDPSINGASFFAVCRGKASEGLDFSDTNGRGVLITGLPFPPRMDPRVILKMQFLDEVGKRANGIKCLTGQEWYRQQASRAVNQAIGRVIRHRQDFGGIFLCDHRFMSTDARSQLPLWVRPYVKVYDNFGHIIRDSSQFFRKVQKIMPPPKVKLNNSCKDVCSEQCDSKPYSSNAISSQLTNSFMRKANTLDSHVPSLKKRRIDTSSSCDGTAKLCVEYEGEIQSERKKPLGLLEALDHNERKAFGEEEEMLVGEEKASRLSTLSLQHDKRHDDEQRGNKKRIKLVNSLKNEPLPDSTLNKAEKAKLYLVAVKQTLSQANYHQFTQSMQKYKKTDDFDSMLAELGSLCTGDPLKQFLLRDFYQFVRPHHKQRFDEACRSLYGLECGFKPEHALSNLEKGTLMLNATKEKNESGACALSATQNSTKNTTSQLDASQLNKGGYHLNSGVLRKEPLKQGDLLSKDKSEHQSNRLKDYLDKVKEALGPQKYQQFFASLQTYKKTDNYDNMVLEVVSLLTEGTSDFALLHSFTVFVRPHHKQQYNQMLKELMGISVEDTLRQQKH</sequence>
<keyword evidence="3 16" id="KW-0479">Metal-binding</keyword>
<dbReference type="GO" id="GO:0005524">
    <property type="term" value="F:ATP binding"/>
    <property type="evidence" value="ECO:0007669"/>
    <property type="project" value="UniProtKB-UniRule"/>
</dbReference>
<comment type="similarity">
    <text evidence="16">Belongs to the helicase family. RAD3/XPD subfamily.</text>
</comment>
<dbReference type="GO" id="GO:0051539">
    <property type="term" value="F:4 iron, 4 sulfur cluster binding"/>
    <property type="evidence" value="ECO:0007669"/>
    <property type="project" value="UniProtKB-UniRule"/>
</dbReference>
<dbReference type="Ensembl" id="ENSECRT00000015688.1">
    <property type="protein sequence ID" value="ENSECRP00000015415.1"/>
    <property type="gene ID" value="ENSECRG00000010241.1"/>
</dbReference>
<dbReference type="Pfam" id="PF06733">
    <property type="entry name" value="DEAD_2"/>
    <property type="match status" value="1"/>
</dbReference>
<dbReference type="SMART" id="SM00491">
    <property type="entry name" value="HELICc2"/>
    <property type="match status" value="1"/>
</dbReference>
<dbReference type="GO" id="GO:0006260">
    <property type="term" value="P:DNA replication"/>
    <property type="evidence" value="ECO:0007669"/>
    <property type="project" value="InterPro"/>
</dbReference>
<dbReference type="InterPro" id="IPR010614">
    <property type="entry name" value="RAD3-like_helicase_DEAD"/>
</dbReference>
<organism evidence="18 19">
    <name type="scientific">Erpetoichthys calabaricus</name>
    <name type="common">Rope fish</name>
    <name type="synonym">Calamoichthys calabaricus</name>
    <dbReference type="NCBI Taxonomy" id="27687"/>
    <lineage>
        <taxon>Eukaryota</taxon>
        <taxon>Metazoa</taxon>
        <taxon>Chordata</taxon>
        <taxon>Craniata</taxon>
        <taxon>Vertebrata</taxon>
        <taxon>Euteleostomi</taxon>
        <taxon>Actinopterygii</taxon>
        <taxon>Polypteriformes</taxon>
        <taxon>Polypteridae</taxon>
        <taxon>Erpetoichthys</taxon>
    </lineage>
</organism>